<evidence type="ECO:0000256" key="3">
    <source>
        <dbReference type="ARBA" id="ARBA00022989"/>
    </source>
</evidence>
<dbReference type="RefSeq" id="WP_208831977.1">
    <property type="nucleotide sequence ID" value="NZ_CP072110.1"/>
</dbReference>
<dbReference type="EMBL" id="CP072110">
    <property type="protein sequence ID" value="QTH63922.1"/>
    <property type="molecule type" value="Genomic_DNA"/>
</dbReference>
<keyword evidence="2 5" id="KW-0812">Transmembrane</keyword>
<dbReference type="SUPFAM" id="SSF161084">
    <property type="entry name" value="MAPEG domain-like"/>
    <property type="match status" value="1"/>
</dbReference>
<feature type="transmembrane region" description="Helical" evidence="5">
    <location>
        <begin position="82"/>
        <end position="102"/>
    </location>
</feature>
<evidence type="ECO:0000256" key="2">
    <source>
        <dbReference type="ARBA" id="ARBA00022692"/>
    </source>
</evidence>
<dbReference type="GO" id="GO:0016020">
    <property type="term" value="C:membrane"/>
    <property type="evidence" value="ECO:0007669"/>
    <property type="project" value="UniProtKB-SubCell"/>
</dbReference>
<comment type="subcellular location">
    <subcellularLocation>
        <location evidence="1">Membrane</location>
    </subcellularLocation>
</comment>
<accession>A0A975DB59</accession>
<dbReference type="Proteomes" id="UP000682739">
    <property type="component" value="Chromosome"/>
</dbReference>
<dbReference type="AlphaFoldDB" id="A0A975DB59"/>
<dbReference type="InterPro" id="IPR023352">
    <property type="entry name" value="MAPEG-like_dom_sf"/>
</dbReference>
<dbReference type="Gene3D" id="1.20.120.550">
    <property type="entry name" value="Membrane associated eicosanoid/glutathione metabolism-like domain"/>
    <property type="match status" value="1"/>
</dbReference>
<reference evidence="6" key="1">
    <citation type="submission" date="2021-03" db="EMBL/GenBank/DDBJ databases">
        <title>Description of Psychrosphaera ytuae sp. nov. isolated from deep sea sediment of South China Sea.</title>
        <authorList>
            <person name="Zhang J."/>
            <person name="Xu X.-D."/>
        </authorList>
    </citation>
    <scope>NUCLEOTIDE SEQUENCE</scope>
    <source>
        <strain evidence="6">MTZ26</strain>
    </source>
</reference>
<sequence>MFLPMFAMFVLIFIVGIVTARARFGHVREKKINPKYFLLMQGEDVPEAILKTGRSFSNQFEIPVLFFVASLTYIATGTESMVGLVAAWVFVLFRAIHAYIHLTSNNLIRRMQTFWLGFMCVLVMWLDLFVLLGLNY</sequence>
<keyword evidence="7" id="KW-1185">Reference proteome</keyword>
<dbReference type="InterPro" id="IPR001129">
    <property type="entry name" value="Membr-assoc_MAPEG"/>
</dbReference>
<feature type="transmembrane region" description="Helical" evidence="5">
    <location>
        <begin position="6"/>
        <end position="24"/>
    </location>
</feature>
<proteinExistence type="predicted"/>
<evidence type="ECO:0000256" key="5">
    <source>
        <dbReference type="SAM" id="Phobius"/>
    </source>
</evidence>
<evidence type="ECO:0000313" key="7">
    <source>
        <dbReference type="Proteomes" id="UP000682739"/>
    </source>
</evidence>
<feature type="transmembrane region" description="Helical" evidence="5">
    <location>
        <begin position="114"/>
        <end position="134"/>
    </location>
</feature>
<dbReference type="KEGG" id="psym:J1N51_00010"/>
<organism evidence="6 7">
    <name type="scientific">Psychrosphaera ytuae</name>
    <dbReference type="NCBI Taxonomy" id="2820710"/>
    <lineage>
        <taxon>Bacteria</taxon>
        <taxon>Pseudomonadati</taxon>
        <taxon>Pseudomonadota</taxon>
        <taxon>Gammaproteobacteria</taxon>
        <taxon>Alteromonadales</taxon>
        <taxon>Pseudoalteromonadaceae</taxon>
        <taxon>Psychrosphaera</taxon>
    </lineage>
</organism>
<evidence type="ECO:0000256" key="1">
    <source>
        <dbReference type="ARBA" id="ARBA00004370"/>
    </source>
</evidence>
<evidence type="ECO:0000256" key="4">
    <source>
        <dbReference type="ARBA" id="ARBA00023136"/>
    </source>
</evidence>
<keyword evidence="4 5" id="KW-0472">Membrane</keyword>
<name>A0A975DB59_9GAMM</name>
<gene>
    <name evidence="6" type="ORF">J1N51_00010</name>
</gene>
<keyword evidence="3 5" id="KW-1133">Transmembrane helix</keyword>
<evidence type="ECO:0000313" key="6">
    <source>
        <dbReference type="EMBL" id="QTH63922.1"/>
    </source>
</evidence>
<dbReference type="Pfam" id="PF01124">
    <property type="entry name" value="MAPEG"/>
    <property type="match status" value="1"/>
</dbReference>
<protein>
    <submittedName>
        <fullName evidence="6">MAPEG family protein</fullName>
    </submittedName>
</protein>